<dbReference type="GO" id="GO:0046857">
    <property type="term" value="F:oxidoreductase activity, acting on other nitrogenous compounds as donors, with NAD or NADP as acceptor"/>
    <property type="evidence" value="ECO:0007669"/>
    <property type="project" value="TreeGrafter"/>
</dbReference>
<evidence type="ECO:0000313" key="10">
    <source>
        <dbReference type="Proteomes" id="UP000037688"/>
    </source>
</evidence>
<evidence type="ECO:0000256" key="4">
    <source>
        <dbReference type="ARBA" id="ARBA00022643"/>
    </source>
</evidence>
<dbReference type="PATRIC" id="fig|1705561.3.peg.4838"/>
<dbReference type="SUPFAM" id="SSF55469">
    <property type="entry name" value="FMN-dependent nitroreductase-like"/>
    <property type="match status" value="1"/>
</dbReference>
<keyword evidence="7" id="KW-0520">NAD</keyword>
<keyword evidence="3" id="KW-0285">Flavoprotein</keyword>
<keyword evidence="10" id="KW-1185">Reference proteome</keyword>
<gene>
    <name evidence="9" type="ORF">AMS66_23155</name>
</gene>
<evidence type="ECO:0000256" key="7">
    <source>
        <dbReference type="ARBA" id="ARBA00023027"/>
    </source>
</evidence>
<evidence type="ECO:0000313" key="9">
    <source>
        <dbReference type="EMBL" id="KOY14125.1"/>
    </source>
</evidence>
<dbReference type="InterPro" id="IPR029479">
    <property type="entry name" value="Nitroreductase"/>
</dbReference>
<comment type="cofactor">
    <cofactor evidence="1">
        <name>FMN</name>
        <dbReference type="ChEBI" id="CHEBI:58210"/>
    </cofactor>
</comment>
<dbReference type="Gene3D" id="3.40.109.10">
    <property type="entry name" value="NADH Oxidase"/>
    <property type="match status" value="1"/>
</dbReference>
<dbReference type="Pfam" id="PF00881">
    <property type="entry name" value="Nitroreductase"/>
    <property type="match status" value="1"/>
</dbReference>
<reference evidence="9 10" key="1">
    <citation type="submission" date="2015-08" db="EMBL/GenBank/DDBJ databases">
        <title>Draft genome sequence of cellulolytic and xylanolytic Paenibacillus sp. A59, isolated from a decaying forest soil from Patagonia, Argentina.</title>
        <authorList>
            <person name="Ghio S."/>
            <person name="Caceres A.M."/>
            <person name="Talia P."/>
            <person name="Grasso D."/>
            <person name="Campos E."/>
        </authorList>
    </citation>
    <scope>NUCLEOTIDE SEQUENCE [LARGE SCALE GENOMIC DNA]</scope>
    <source>
        <strain evidence="9 10">A59</strain>
    </source>
</reference>
<keyword evidence="4" id="KW-0288">FMN</keyword>
<name>A0A0N0C3B7_9BACL</name>
<dbReference type="RefSeq" id="WP_053783047.1">
    <property type="nucleotide sequence ID" value="NZ_LITU01000074.1"/>
</dbReference>
<evidence type="ECO:0000256" key="1">
    <source>
        <dbReference type="ARBA" id="ARBA00001917"/>
    </source>
</evidence>
<evidence type="ECO:0000259" key="8">
    <source>
        <dbReference type="Pfam" id="PF00881"/>
    </source>
</evidence>
<dbReference type="GO" id="GO:0046256">
    <property type="term" value="P:2,4,6-trinitrotoluene catabolic process"/>
    <property type="evidence" value="ECO:0007669"/>
    <property type="project" value="TreeGrafter"/>
</dbReference>
<dbReference type="PANTHER" id="PTHR23026">
    <property type="entry name" value="NADPH NITROREDUCTASE"/>
    <property type="match status" value="1"/>
</dbReference>
<comment type="similarity">
    <text evidence="2">Belongs to the nitroreductase family.</text>
</comment>
<dbReference type="OrthoDB" id="9809288at2"/>
<dbReference type="InterPro" id="IPR033878">
    <property type="entry name" value="NfsB-like"/>
</dbReference>
<accession>A0A0N0C3B7</accession>
<dbReference type="InterPro" id="IPR050627">
    <property type="entry name" value="Nitroreductase/BluB"/>
</dbReference>
<dbReference type="Proteomes" id="UP000037688">
    <property type="component" value="Unassembled WGS sequence"/>
</dbReference>
<comment type="caution">
    <text evidence="9">The sequence shown here is derived from an EMBL/GenBank/DDBJ whole genome shotgun (WGS) entry which is preliminary data.</text>
</comment>
<dbReference type="AlphaFoldDB" id="A0A0N0C3B7"/>
<dbReference type="CDD" id="cd02149">
    <property type="entry name" value="NfsB-like"/>
    <property type="match status" value="1"/>
</dbReference>
<dbReference type="PANTHER" id="PTHR23026:SF125">
    <property type="entry name" value="OXYGEN-INSENSITIVE NAD(P)H NITROREDUCTASE"/>
    <property type="match status" value="1"/>
</dbReference>
<keyword evidence="5" id="KW-0521">NADP</keyword>
<sequence>MNTMITVSKEQVILAFQYRHAAQTFDTTKKISEDDFNYILETGRLSPSSIGLEPWKFVVVQNPELRSKLKKVSPGAQGQLDTASHFLIILAQTDVRYDSEYVLDQMKNVQNMPEEIVTYFSGVLKDVQEVRGLLGDERLLYEWSAKQTYIAMGNMMTAAALTGIDSCPIEGFDYAAVDQILEEEGLLQGGNLKASVMVAFGYRNEEPKRAKTRSNMDQIVSWS</sequence>
<dbReference type="InterPro" id="IPR000415">
    <property type="entry name" value="Nitroreductase-like"/>
</dbReference>
<dbReference type="GO" id="GO:0005829">
    <property type="term" value="C:cytosol"/>
    <property type="evidence" value="ECO:0007669"/>
    <property type="project" value="TreeGrafter"/>
</dbReference>
<keyword evidence="6" id="KW-0560">Oxidoreductase</keyword>
<protein>
    <submittedName>
        <fullName evidence="9">NAD(P)H nitroreductase</fullName>
    </submittedName>
</protein>
<evidence type="ECO:0000256" key="2">
    <source>
        <dbReference type="ARBA" id="ARBA00007118"/>
    </source>
</evidence>
<dbReference type="EMBL" id="LITU01000074">
    <property type="protein sequence ID" value="KOY14125.1"/>
    <property type="molecule type" value="Genomic_DNA"/>
</dbReference>
<feature type="domain" description="Nitroreductase" evidence="8">
    <location>
        <begin position="18"/>
        <end position="202"/>
    </location>
</feature>
<evidence type="ECO:0000256" key="6">
    <source>
        <dbReference type="ARBA" id="ARBA00023002"/>
    </source>
</evidence>
<evidence type="ECO:0000256" key="5">
    <source>
        <dbReference type="ARBA" id="ARBA00022857"/>
    </source>
</evidence>
<proteinExistence type="inferred from homology"/>
<evidence type="ECO:0000256" key="3">
    <source>
        <dbReference type="ARBA" id="ARBA00022630"/>
    </source>
</evidence>
<organism evidence="9 10">
    <name type="scientific">Paenibacillus xylanivorans</name>
    <dbReference type="NCBI Taxonomy" id="1705561"/>
    <lineage>
        <taxon>Bacteria</taxon>
        <taxon>Bacillati</taxon>
        <taxon>Bacillota</taxon>
        <taxon>Bacilli</taxon>
        <taxon>Bacillales</taxon>
        <taxon>Paenibacillaceae</taxon>
        <taxon>Paenibacillus</taxon>
    </lineage>
</organism>